<protein>
    <submittedName>
        <fullName evidence="1">Uncharacterized protein</fullName>
    </submittedName>
</protein>
<reference evidence="1" key="1">
    <citation type="submission" date="2023-07" db="EMBL/GenBank/DDBJ databases">
        <title>AMR profile of multidrug- resistance Chryseobacterium gambrini related strain.</title>
        <authorList>
            <person name="Kirdat K."/>
            <person name="Bhatt A."/>
            <person name="Kuyare S."/>
            <person name="Yadav A."/>
        </authorList>
    </citation>
    <scope>NUCLEOTIDE SEQUENCE</scope>
    <source>
        <strain evidence="1">APV-1</strain>
    </source>
</reference>
<evidence type="ECO:0000313" key="2">
    <source>
        <dbReference type="Proteomes" id="UP001168128"/>
    </source>
</evidence>
<dbReference type="Proteomes" id="UP001168128">
    <property type="component" value="Unassembled WGS sequence"/>
</dbReference>
<dbReference type="RefSeq" id="WP_302712633.1">
    <property type="nucleotide sequence ID" value="NZ_JAULSJ010000001.1"/>
</dbReference>
<organism evidence="1 2">
    <name type="scientific">Chryseobacterium urinae</name>
    <dbReference type="NCBI Taxonomy" id="3058400"/>
    <lineage>
        <taxon>Bacteria</taxon>
        <taxon>Pseudomonadati</taxon>
        <taxon>Bacteroidota</taxon>
        <taxon>Flavobacteriia</taxon>
        <taxon>Flavobacteriales</taxon>
        <taxon>Weeksellaceae</taxon>
        <taxon>Chryseobacterium group</taxon>
        <taxon>Chryseobacterium</taxon>
    </lineage>
</organism>
<name>A0ABT8U1M8_9FLAO</name>
<accession>A0ABT8U1M8</accession>
<proteinExistence type="predicted"/>
<keyword evidence="2" id="KW-1185">Reference proteome</keyword>
<sequence>MKNKILEEFDSIILDSSQIKYSDDTIDEAELLNQFHIRAFINGLEREYLFYEVLEATQDIIPKTKPISNQLVLVENNDWIDSYIQNRKGKYSIEIKDFSVFKHYIFYIEDYEFNILAEGYNMINRFFEIFRKYESMKNLIL</sequence>
<gene>
    <name evidence="1" type="ORF">QWT87_00540</name>
</gene>
<evidence type="ECO:0000313" key="1">
    <source>
        <dbReference type="EMBL" id="MDO3423354.1"/>
    </source>
</evidence>
<comment type="caution">
    <text evidence="1">The sequence shown here is derived from an EMBL/GenBank/DDBJ whole genome shotgun (WGS) entry which is preliminary data.</text>
</comment>
<dbReference type="EMBL" id="JAULSJ010000001">
    <property type="protein sequence ID" value="MDO3423354.1"/>
    <property type="molecule type" value="Genomic_DNA"/>
</dbReference>